<accession>A0A939MHZ0</accession>
<dbReference type="PANTHER" id="PTHR48090:SF7">
    <property type="entry name" value="RFBJ PROTEIN"/>
    <property type="match status" value="1"/>
</dbReference>
<name>A0A939MHZ0_9MICO</name>
<dbReference type="InterPro" id="IPR029044">
    <property type="entry name" value="Nucleotide-diphossugar_trans"/>
</dbReference>
<dbReference type="InterPro" id="IPR050256">
    <property type="entry name" value="Glycosyltransferase_2"/>
</dbReference>
<dbReference type="PANTHER" id="PTHR48090">
    <property type="entry name" value="UNDECAPRENYL-PHOSPHATE 4-DEOXY-4-FORMAMIDO-L-ARABINOSE TRANSFERASE-RELATED"/>
    <property type="match status" value="1"/>
</dbReference>
<evidence type="ECO:0000256" key="1">
    <source>
        <dbReference type="ARBA" id="ARBA00006739"/>
    </source>
</evidence>
<protein>
    <submittedName>
        <fullName evidence="3">Glycosyltransferase family 2 protein</fullName>
    </submittedName>
</protein>
<evidence type="ECO:0000259" key="2">
    <source>
        <dbReference type="Pfam" id="PF00535"/>
    </source>
</evidence>
<comment type="caution">
    <text evidence="3">The sequence shown here is derived from an EMBL/GenBank/DDBJ whole genome shotgun (WGS) entry which is preliminary data.</text>
</comment>
<evidence type="ECO:0000313" key="3">
    <source>
        <dbReference type="EMBL" id="MBO1900575.1"/>
    </source>
</evidence>
<evidence type="ECO:0000313" key="4">
    <source>
        <dbReference type="Proteomes" id="UP000664382"/>
    </source>
</evidence>
<dbReference type="Gene3D" id="3.90.550.10">
    <property type="entry name" value="Spore Coat Polysaccharide Biosynthesis Protein SpsA, Chain A"/>
    <property type="match status" value="1"/>
</dbReference>
<gene>
    <name evidence="3" type="ORF">J4H92_01265</name>
</gene>
<dbReference type="EMBL" id="JAGDYM010000003">
    <property type="protein sequence ID" value="MBO1900575.1"/>
    <property type="molecule type" value="Genomic_DNA"/>
</dbReference>
<dbReference type="InterPro" id="IPR001173">
    <property type="entry name" value="Glyco_trans_2-like"/>
</dbReference>
<dbReference type="Pfam" id="PF00535">
    <property type="entry name" value="Glycos_transf_2"/>
    <property type="match status" value="1"/>
</dbReference>
<dbReference type="SUPFAM" id="SSF53448">
    <property type="entry name" value="Nucleotide-diphospho-sugar transferases"/>
    <property type="match status" value="1"/>
</dbReference>
<reference evidence="3" key="1">
    <citation type="submission" date="2021-03" db="EMBL/GenBank/DDBJ databases">
        <title>Leucobacter chromiisoli sp. nov., isolated from chromium-containing soil of chemical plant.</title>
        <authorList>
            <person name="Xu Z."/>
        </authorList>
    </citation>
    <scope>NUCLEOTIDE SEQUENCE</scope>
    <source>
        <strain evidence="3">S27</strain>
    </source>
</reference>
<organism evidence="3 4">
    <name type="scientific">Leucobacter weissii</name>
    <dbReference type="NCBI Taxonomy" id="1983706"/>
    <lineage>
        <taxon>Bacteria</taxon>
        <taxon>Bacillati</taxon>
        <taxon>Actinomycetota</taxon>
        <taxon>Actinomycetes</taxon>
        <taxon>Micrococcales</taxon>
        <taxon>Microbacteriaceae</taxon>
        <taxon>Leucobacter</taxon>
    </lineage>
</organism>
<feature type="domain" description="Glycosyltransferase 2-like" evidence="2">
    <location>
        <begin position="35"/>
        <end position="191"/>
    </location>
</feature>
<comment type="similarity">
    <text evidence="1">Belongs to the glycosyltransferase 2 family.</text>
</comment>
<dbReference type="AlphaFoldDB" id="A0A939MHZ0"/>
<dbReference type="CDD" id="cd04179">
    <property type="entry name" value="DPM_DPG-synthase_like"/>
    <property type="match status" value="1"/>
</dbReference>
<dbReference type="RefSeq" id="WP_208095219.1">
    <property type="nucleotide sequence ID" value="NZ_JAGDYM010000003.1"/>
</dbReference>
<proteinExistence type="inferred from homology"/>
<sequence>MTAASTTPASGASGASGAAAPARAADGAAGADAWVVIPLYNEAPVIAEVVAGLRPFFPRIVCVDDGSHDGGGALARAAGARVVTHPINLGQGAALQTGFDYALERGAGYAVTFDADGQHRPEDAAAMVERARVEQLAIVFGSRFLDDRTRPGLMKRIVLKTAATVTNWSTRTRLTDAHNGLRVIRADALRQVRLRQDRMAHGTEIVLQLGRTRLPYAEQAVEVLYTDYSRAKGQSLLNSVNILTDLFIR</sequence>
<keyword evidence="4" id="KW-1185">Reference proteome</keyword>
<dbReference type="Proteomes" id="UP000664382">
    <property type="component" value="Unassembled WGS sequence"/>
</dbReference>